<dbReference type="EMBL" id="FNXT01001249">
    <property type="protein sequence ID" value="SZX76156.1"/>
    <property type="molecule type" value="Genomic_DNA"/>
</dbReference>
<feature type="compositionally biased region" description="Gly residues" evidence="1">
    <location>
        <begin position="14"/>
        <end position="23"/>
    </location>
</feature>
<keyword evidence="3" id="KW-1185">Reference proteome</keyword>
<dbReference type="Proteomes" id="UP000256970">
    <property type="component" value="Unassembled WGS sequence"/>
</dbReference>
<evidence type="ECO:0000256" key="1">
    <source>
        <dbReference type="SAM" id="MobiDB-lite"/>
    </source>
</evidence>
<gene>
    <name evidence="2" type="ORF">BQ4739_LOCUS16518</name>
</gene>
<accession>A0A383WHF8</accession>
<sequence>MGGSRGAAAAAAAAGGGGRGRGGSAAAAAGDAGAAAGLGAGGHVRGQVKRGPSGSVPAGVMQAKSLKRQQVMKGIGMKR</sequence>
<evidence type="ECO:0000313" key="3">
    <source>
        <dbReference type="Proteomes" id="UP000256970"/>
    </source>
</evidence>
<organism evidence="2 3">
    <name type="scientific">Tetradesmus obliquus</name>
    <name type="common">Green alga</name>
    <name type="synonym">Acutodesmus obliquus</name>
    <dbReference type="NCBI Taxonomy" id="3088"/>
    <lineage>
        <taxon>Eukaryota</taxon>
        <taxon>Viridiplantae</taxon>
        <taxon>Chlorophyta</taxon>
        <taxon>core chlorophytes</taxon>
        <taxon>Chlorophyceae</taxon>
        <taxon>CS clade</taxon>
        <taxon>Sphaeropleales</taxon>
        <taxon>Scenedesmaceae</taxon>
        <taxon>Tetradesmus</taxon>
    </lineage>
</organism>
<reference evidence="2 3" key="1">
    <citation type="submission" date="2016-10" db="EMBL/GenBank/DDBJ databases">
        <authorList>
            <person name="Cai Z."/>
        </authorList>
    </citation>
    <scope>NUCLEOTIDE SEQUENCE [LARGE SCALE GENOMIC DNA]</scope>
</reference>
<proteinExistence type="predicted"/>
<evidence type="ECO:0000313" key="2">
    <source>
        <dbReference type="EMBL" id="SZX76156.1"/>
    </source>
</evidence>
<name>A0A383WHF8_TETOB</name>
<protein>
    <submittedName>
        <fullName evidence="2">Uncharacterized protein</fullName>
    </submittedName>
</protein>
<feature type="compositionally biased region" description="Low complexity" evidence="1">
    <location>
        <begin position="1"/>
        <end position="13"/>
    </location>
</feature>
<feature type="compositionally biased region" description="Low complexity" evidence="1">
    <location>
        <begin position="24"/>
        <end position="35"/>
    </location>
</feature>
<dbReference type="AlphaFoldDB" id="A0A383WHF8"/>
<feature type="region of interest" description="Disordered" evidence="1">
    <location>
        <begin position="1"/>
        <end position="61"/>
    </location>
</feature>